<keyword evidence="7" id="KW-1185">Reference proteome</keyword>
<comment type="subcellular location">
    <subcellularLocation>
        <location evidence="1">Cell membrane</location>
        <topology evidence="1">Multi-pass membrane protein</topology>
    </subcellularLocation>
</comment>
<keyword evidence="2" id="KW-1003">Cell membrane</keyword>
<evidence type="ECO:0000256" key="1">
    <source>
        <dbReference type="ARBA" id="ARBA00004651"/>
    </source>
</evidence>
<evidence type="ECO:0000256" key="5">
    <source>
        <dbReference type="ARBA" id="ARBA00023136"/>
    </source>
</evidence>
<protein>
    <submittedName>
        <fullName evidence="6">Uncharacterized protein</fullName>
    </submittedName>
</protein>
<keyword evidence="3" id="KW-0812">Transmembrane</keyword>
<gene>
    <name evidence="6" type="ORF">NTJ_09497</name>
</gene>
<organism evidence="6 7">
    <name type="scientific">Nesidiocoris tenuis</name>
    <dbReference type="NCBI Taxonomy" id="355587"/>
    <lineage>
        <taxon>Eukaryota</taxon>
        <taxon>Metazoa</taxon>
        <taxon>Ecdysozoa</taxon>
        <taxon>Arthropoda</taxon>
        <taxon>Hexapoda</taxon>
        <taxon>Insecta</taxon>
        <taxon>Pterygota</taxon>
        <taxon>Neoptera</taxon>
        <taxon>Paraneoptera</taxon>
        <taxon>Hemiptera</taxon>
        <taxon>Heteroptera</taxon>
        <taxon>Panheteroptera</taxon>
        <taxon>Cimicomorpha</taxon>
        <taxon>Miridae</taxon>
        <taxon>Dicyphina</taxon>
        <taxon>Nesidiocoris</taxon>
    </lineage>
</organism>
<reference evidence="6 7" key="1">
    <citation type="submission" date="2023-09" db="EMBL/GenBank/DDBJ databases">
        <title>Nesidiocoris tenuis whole genome shotgun sequence.</title>
        <authorList>
            <person name="Shibata T."/>
            <person name="Shimoda M."/>
            <person name="Kobayashi T."/>
            <person name="Uehara T."/>
        </authorList>
    </citation>
    <scope>NUCLEOTIDE SEQUENCE [LARGE SCALE GENOMIC DNA]</scope>
    <source>
        <strain evidence="6 7">Japan</strain>
    </source>
</reference>
<evidence type="ECO:0000256" key="4">
    <source>
        <dbReference type="ARBA" id="ARBA00022989"/>
    </source>
</evidence>
<evidence type="ECO:0000313" key="7">
    <source>
        <dbReference type="Proteomes" id="UP001307889"/>
    </source>
</evidence>
<dbReference type="Proteomes" id="UP001307889">
    <property type="component" value="Chromosome 7"/>
</dbReference>
<proteinExistence type="predicted"/>
<accession>A0ABN7AXJ2</accession>
<dbReference type="InterPro" id="IPR013604">
    <property type="entry name" value="7TM_chemorcpt"/>
</dbReference>
<evidence type="ECO:0000256" key="2">
    <source>
        <dbReference type="ARBA" id="ARBA00022475"/>
    </source>
</evidence>
<keyword evidence="4" id="KW-1133">Transmembrane helix</keyword>
<dbReference type="Pfam" id="PF08395">
    <property type="entry name" value="7tm_7"/>
    <property type="match status" value="1"/>
</dbReference>
<keyword evidence="5" id="KW-0472">Membrane</keyword>
<name>A0ABN7AXJ2_9HEMI</name>
<evidence type="ECO:0000313" key="6">
    <source>
        <dbReference type="EMBL" id="BES96683.1"/>
    </source>
</evidence>
<dbReference type="EMBL" id="AP028915">
    <property type="protein sequence ID" value="BES96683.1"/>
    <property type="molecule type" value="Genomic_DNA"/>
</dbReference>
<sequence>MADVHSTLCQVACDVNKMYSFQMFVLINESILYSTATSYTYFNVITAKVIPIELALSLPVYFVARIILIWGMCHLSSELSDESDMFYEQLVTAMRQQYYPCVNEKLTLYVAFRRSVVISAAGIFTVSNSIIASLVETAATYFITLVQLE</sequence>
<evidence type="ECO:0000256" key="3">
    <source>
        <dbReference type="ARBA" id="ARBA00022692"/>
    </source>
</evidence>